<evidence type="ECO:0000256" key="6">
    <source>
        <dbReference type="SAM" id="Phobius"/>
    </source>
</evidence>
<dbReference type="EMBL" id="JAAGKH010000012">
    <property type="protein sequence ID" value="NDR88581.1"/>
    <property type="molecule type" value="Genomic_DNA"/>
</dbReference>
<feature type="transmembrane region" description="Helical" evidence="6">
    <location>
        <begin position="375"/>
        <end position="397"/>
    </location>
</feature>
<feature type="transmembrane region" description="Helical" evidence="6">
    <location>
        <begin position="177"/>
        <end position="200"/>
    </location>
</feature>
<accession>A0A6B2JK49</accession>
<feature type="transmembrane region" description="Helical" evidence="6">
    <location>
        <begin position="136"/>
        <end position="157"/>
    </location>
</feature>
<name>A0A6B2JK49_FRATU</name>
<feature type="transmembrane region" description="Helical" evidence="6">
    <location>
        <begin position="71"/>
        <end position="87"/>
    </location>
</feature>
<dbReference type="PANTHER" id="PTHR43702:SF12">
    <property type="entry name" value="N-ACETYL GLUCOSAMINE TRANSPORTER NAGP"/>
    <property type="match status" value="1"/>
</dbReference>
<dbReference type="OMA" id="RIGMCFV"/>
<evidence type="ECO:0000259" key="7">
    <source>
        <dbReference type="PROSITE" id="PS50850"/>
    </source>
</evidence>
<keyword evidence="2" id="KW-1003">Cell membrane</keyword>
<reference evidence="9" key="2">
    <citation type="submission" date="2020-02" db="EMBL/GenBank/DDBJ databases">
        <title>Using affinity propagation clustering for identifying bacterial clades and subclades with whole-genome sequences of Francisella tularensis.</title>
        <authorList>
            <person name="Homeier-Bachmann T."/>
            <person name="Abdel-Glil M.Y."/>
            <person name="Hackbart A."/>
            <person name="Hotzel H."/>
            <person name="Tomaso H."/>
        </authorList>
    </citation>
    <scope>NUCLEOTIDE SEQUENCE</scope>
    <source>
        <strain evidence="9">15T0085</strain>
        <strain evidence="8">17T1429</strain>
    </source>
</reference>
<evidence type="ECO:0000256" key="5">
    <source>
        <dbReference type="ARBA" id="ARBA00023136"/>
    </source>
</evidence>
<feature type="transmembrane region" description="Helical" evidence="6">
    <location>
        <begin position="269"/>
        <end position="287"/>
    </location>
</feature>
<dbReference type="Gene3D" id="1.20.1250.20">
    <property type="entry name" value="MFS general substrate transporter like domains"/>
    <property type="match status" value="2"/>
</dbReference>
<dbReference type="Pfam" id="PF07690">
    <property type="entry name" value="MFS_1"/>
    <property type="match status" value="1"/>
</dbReference>
<dbReference type="GO" id="GO:0005886">
    <property type="term" value="C:plasma membrane"/>
    <property type="evidence" value="ECO:0007669"/>
    <property type="project" value="UniProtKB-SubCell"/>
</dbReference>
<dbReference type="EMBL" id="JAAGJP010000012">
    <property type="protein sequence ID" value="NDS68028.1"/>
    <property type="molecule type" value="Genomic_DNA"/>
</dbReference>
<feature type="transmembrane region" description="Helical" evidence="6">
    <location>
        <begin position="5"/>
        <end position="25"/>
    </location>
</feature>
<reference evidence="9" key="1">
    <citation type="submission" date="2019-08" db="EMBL/GenBank/DDBJ databases">
        <authorList>
            <person name="Busch A."/>
        </authorList>
    </citation>
    <scope>NUCLEOTIDE SEQUENCE</scope>
    <source>
        <strain evidence="9">15T0085</strain>
        <strain evidence="8">17T1429</strain>
    </source>
</reference>
<feature type="transmembrane region" description="Helical" evidence="6">
    <location>
        <begin position="318"/>
        <end position="339"/>
    </location>
</feature>
<keyword evidence="3 6" id="KW-0812">Transmembrane</keyword>
<comment type="subcellular location">
    <subcellularLocation>
        <location evidence="1">Cell inner membrane</location>
        <topology evidence="1">Multi-pass membrane protein</topology>
    </subcellularLocation>
</comment>
<feature type="transmembrane region" description="Helical" evidence="6">
    <location>
        <begin position="45"/>
        <end position="64"/>
    </location>
</feature>
<organism evidence="9">
    <name type="scientific">Francisella tularensis subsp. holarctica</name>
    <dbReference type="NCBI Taxonomy" id="119857"/>
    <lineage>
        <taxon>Bacteria</taxon>
        <taxon>Pseudomonadati</taxon>
        <taxon>Pseudomonadota</taxon>
        <taxon>Gammaproteobacteria</taxon>
        <taxon>Thiotrichales</taxon>
        <taxon>Francisellaceae</taxon>
        <taxon>Francisella</taxon>
    </lineage>
</organism>
<dbReference type="InterPro" id="IPR050375">
    <property type="entry name" value="MFS_TsgA-like"/>
</dbReference>
<feature type="transmembrane region" description="Helical" evidence="6">
    <location>
        <begin position="294"/>
        <end position="312"/>
    </location>
</feature>
<dbReference type="InterPro" id="IPR020846">
    <property type="entry name" value="MFS_dom"/>
</dbReference>
<evidence type="ECO:0000256" key="1">
    <source>
        <dbReference type="ARBA" id="ARBA00004429"/>
    </source>
</evidence>
<dbReference type="AlphaFoldDB" id="A0A6B2JK49"/>
<dbReference type="GO" id="GO:0022857">
    <property type="term" value="F:transmembrane transporter activity"/>
    <property type="evidence" value="ECO:0007669"/>
    <property type="project" value="InterPro"/>
</dbReference>
<dbReference type="InterPro" id="IPR036259">
    <property type="entry name" value="MFS_trans_sf"/>
</dbReference>
<evidence type="ECO:0000313" key="9">
    <source>
        <dbReference type="EMBL" id="NDS68028.1"/>
    </source>
</evidence>
<evidence type="ECO:0000256" key="4">
    <source>
        <dbReference type="ARBA" id="ARBA00022989"/>
    </source>
</evidence>
<keyword evidence="4 6" id="KW-1133">Transmembrane helix</keyword>
<dbReference type="PROSITE" id="PS50850">
    <property type="entry name" value="MFS"/>
    <property type="match status" value="1"/>
</dbReference>
<comment type="caution">
    <text evidence="9">The sequence shown here is derived from an EMBL/GenBank/DDBJ whole genome shotgun (WGS) entry which is preliminary data.</text>
</comment>
<keyword evidence="5 6" id="KW-0472">Membrane</keyword>
<dbReference type="RefSeq" id="WP_003016424.1">
    <property type="nucleotide sequence ID" value="NZ_CP024807.1"/>
</dbReference>
<dbReference type="InterPro" id="IPR011701">
    <property type="entry name" value="MFS"/>
</dbReference>
<dbReference type="CDD" id="cd17394">
    <property type="entry name" value="MFS_FucP_like"/>
    <property type="match status" value="1"/>
</dbReference>
<evidence type="ECO:0000256" key="2">
    <source>
        <dbReference type="ARBA" id="ARBA00022475"/>
    </source>
</evidence>
<feature type="transmembrane region" description="Helical" evidence="6">
    <location>
        <begin position="93"/>
        <end position="115"/>
    </location>
</feature>
<proteinExistence type="predicted"/>
<evidence type="ECO:0000313" key="8">
    <source>
        <dbReference type="EMBL" id="NDR88581.1"/>
    </source>
</evidence>
<dbReference type="SUPFAM" id="SSF103473">
    <property type="entry name" value="MFS general substrate transporter"/>
    <property type="match status" value="1"/>
</dbReference>
<feature type="transmembrane region" description="Helical" evidence="6">
    <location>
        <begin position="351"/>
        <end position="369"/>
    </location>
</feature>
<dbReference type="PANTHER" id="PTHR43702">
    <property type="entry name" value="L-FUCOSE-PROTON SYMPORTER"/>
    <property type="match status" value="1"/>
</dbReference>
<feature type="transmembrane region" description="Helical" evidence="6">
    <location>
        <begin position="228"/>
        <end position="249"/>
    </location>
</feature>
<evidence type="ECO:0000256" key="3">
    <source>
        <dbReference type="ARBA" id="ARBA00022692"/>
    </source>
</evidence>
<sequence length="419" mass="46257">MKKNYLIVSVVMIGFFAVSFVTNILGSIIPDATNDLHLTLSQAGVLPFAFFIAYIISIPAGYALEKYGSKKMILFAFLLGSLGSILFCLKVSYLTYIVSLFTVGTAAAILQVAFWPLLRVAGGEENYSFFSVLQKVFFGGASFVSPFVLSYLVMNLPYSGESNYFLLFFNKLTGTNFSWVAIYWFNAIVMFLLVVFISLIKFPKVELKEDEKLEGFATVLHLLKNKVVIIYFLAIFAYVGQEQGISVWISKFLSDYHGFNTETVGNTTVALFWIMQCVGGILGIVLLKLYNVKNILKVFLILQLISLSLALFGSATMALIFFPVCGFLTSIMYGGVFSLGMNSLKSHHGTVSGIFCTGIIGGAIVPLVVGNIGDILGLRIAMCFVYLTIVYILYVAITAKPLIDNKTIKLTELFKNKLK</sequence>
<gene>
    <name evidence="9" type="ORF">FWI86_02740</name>
    <name evidence="8" type="ORF">FWJ04_02490</name>
</gene>
<feature type="domain" description="Major facilitator superfamily (MFS) profile" evidence="7">
    <location>
        <begin position="7"/>
        <end position="400"/>
    </location>
</feature>
<protein>
    <submittedName>
        <fullName evidence="9">Sugar MFS transporter</fullName>
    </submittedName>
</protein>